<dbReference type="STRING" id="1874317.BKP64_06380"/>
<dbReference type="Proteomes" id="UP000177445">
    <property type="component" value="Chromosome"/>
</dbReference>
<dbReference type="AlphaFoldDB" id="A0A1D9GJQ7"/>
<protein>
    <submittedName>
        <fullName evidence="1">Uncharacterized protein</fullName>
    </submittedName>
</protein>
<organism evidence="1 2">
    <name type="scientific">Marinobacter salinus</name>
    <dbReference type="NCBI Taxonomy" id="1874317"/>
    <lineage>
        <taxon>Bacteria</taxon>
        <taxon>Pseudomonadati</taxon>
        <taxon>Pseudomonadota</taxon>
        <taxon>Gammaproteobacteria</taxon>
        <taxon>Pseudomonadales</taxon>
        <taxon>Marinobacteraceae</taxon>
        <taxon>Marinobacter</taxon>
    </lineage>
</organism>
<dbReference type="KEGG" id="msq:BKP64_06380"/>
<evidence type="ECO:0000313" key="1">
    <source>
        <dbReference type="EMBL" id="AOY87829.1"/>
    </source>
</evidence>
<gene>
    <name evidence="1" type="ORF">BKP64_06380</name>
</gene>
<sequence>MRTETRHVRQHNGRTIYHVNLCPDSRQAVGAIQSTLLARCGLKYSFSVVLRALSLMTAQGLPTTDINELIQYCRLCASKGRKQRNEGVTS</sequence>
<evidence type="ECO:0000313" key="2">
    <source>
        <dbReference type="Proteomes" id="UP000177445"/>
    </source>
</evidence>
<accession>A0A1D9GJQ7</accession>
<dbReference type="EMBL" id="CP017715">
    <property type="protein sequence ID" value="AOY87829.1"/>
    <property type="molecule type" value="Genomic_DNA"/>
</dbReference>
<keyword evidence="2" id="KW-1185">Reference proteome</keyword>
<reference evidence="1 2" key="1">
    <citation type="submission" date="2016-10" db="EMBL/GenBank/DDBJ databases">
        <title>Marinobacter salinus sp. nov., a moderately halophilic bacterium isolated from a tidal flat environment.</title>
        <authorList>
            <person name="Park S.-J."/>
        </authorList>
    </citation>
    <scope>NUCLEOTIDE SEQUENCE [LARGE SCALE GENOMIC DNA]</scope>
    <source>
        <strain evidence="1 2">Hb8</strain>
    </source>
</reference>
<proteinExistence type="predicted"/>
<name>A0A1D9GJQ7_9GAMM</name>